<sequence>MARSIIFSAENNKEVMVLPIVPEISLDKAQKNERFETINNGTLNIPGDLDLIEWSIASVFPSTKYHWLRSGSIADPYKYIAFFDKWRKLKKPVRFIVSKEDGSAWFNRLVLVDSFNYNTMGNGDISYSLELSENR</sequence>
<name>A0A1U7M4J7_TISCR</name>
<evidence type="ECO:0000313" key="1">
    <source>
        <dbReference type="EMBL" id="OLS02237.1"/>
    </source>
</evidence>
<reference evidence="1 2" key="1">
    <citation type="submission" date="2016-02" db="EMBL/GenBank/DDBJ databases">
        <title>Genome sequence of Tissierella creatinophila DSM 6911.</title>
        <authorList>
            <person name="Poehlein A."/>
            <person name="Daniel R."/>
        </authorList>
    </citation>
    <scope>NUCLEOTIDE SEQUENCE [LARGE SCALE GENOMIC DNA]</scope>
    <source>
        <strain evidence="1 2">DSM 6911</strain>
    </source>
</reference>
<gene>
    <name evidence="1" type="ORF">TICRE_17890</name>
</gene>
<evidence type="ECO:0000313" key="2">
    <source>
        <dbReference type="Proteomes" id="UP000186112"/>
    </source>
</evidence>
<comment type="caution">
    <text evidence="1">The sequence shown here is derived from an EMBL/GenBank/DDBJ whole genome shotgun (WGS) entry which is preliminary data.</text>
</comment>
<dbReference type="Proteomes" id="UP000186112">
    <property type="component" value="Unassembled WGS sequence"/>
</dbReference>
<accession>A0A1U7M4J7</accession>
<dbReference type="RefSeq" id="WP_075727250.1">
    <property type="nucleotide sequence ID" value="NZ_LTDM01000034.1"/>
</dbReference>
<keyword evidence="2" id="KW-1185">Reference proteome</keyword>
<organism evidence="1 2">
    <name type="scientific">Tissierella creatinophila DSM 6911</name>
    <dbReference type="NCBI Taxonomy" id="1123403"/>
    <lineage>
        <taxon>Bacteria</taxon>
        <taxon>Bacillati</taxon>
        <taxon>Bacillota</taxon>
        <taxon>Tissierellia</taxon>
        <taxon>Tissierellales</taxon>
        <taxon>Tissierellaceae</taxon>
        <taxon>Tissierella</taxon>
    </lineage>
</organism>
<dbReference type="EMBL" id="LTDM01000034">
    <property type="protein sequence ID" value="OLS02237.1"/>
    <property type="molecule type" value="Genomic_DNA"/>
</dbReference>
<proteinExistence type="predicted"/>
<dbReference type="OrthoDB" id="9800780at2"/>
<dbReference type="AlphaFoldDB" id="A0A1U7M4J7"/>
<evidence type="ECO:0008006" key="3">
    <source>
        <dbReference type="Google" id="ProtNLM"/>
    </source>
</evidence>
<protein>
    <recommendedName>
        <fullName evidence="3">Phage tail protein</fullName>
    </recommendedName>
</protein>